<dbReference type="GO" id="GO:0005737">
    <property type="term" value="C:cytoplasm"/>
    <property type="evidence" value="ECO:0007669"/>
    <property type="project" value="InterPro"/>
</dbReference>
<dbReference type="SUPFAM" id="SSF110004">
    <property type="entry name" value="Glycolipid transfer protein, GLTP"/>
    <property type="match status" value="1"/>
</dbReference>
<dbReference type="InterPro" id="IPR036497">
    <property type="entry name" value="GLTP_sf"/>
</dbReference>
<dbReference type="Gramene" id="QL11p017282:mrna">
    <property type="protein sequence ID" value="QL11p017282:mrna"/>
    <property type="gene ID" value="QL11p017282"/>
</dbReference>
<protein>
    <recommendedName>
        <fullName evidence="1">Glycolipid transfer protein domain-containing protein</fullName>
    </recommendedName>
</protein>
<dbReference type="Proteomes" id="UP000594261">
    <property type="component" value="Chromosome 11"/>
</dbReference>
<reference evidence="2" key="2">
    <citation type="submission" date="2021-01" db="UniProtKB">
        <authorList>
            <consortium name="EnsemblPlants"/>
        </authorList>
    </citation>
    <scope>IDENTIFICATION</scope>
</reference>
<organism evidence="2 3">
    <name type="scientific">Quercus lobata</name>
    <name type="common">Valley oak</name>
    <dbReference type="NCBI Taxonomy" id="97700"/>
    <lineage>
        <taxon>Eukaryota</taxon>
        <taxon>Viridiplantae</taxon>
        <taxon>Streptophyta</taxon>
        <taxon>Embryophyta</taxon>
        <taxon>Tracheophyta</taxon>
        <taxon>Spermatophyta</taxon>
        <taxon>Magnoliopsida</taxon>
        <taxon>eudicotyledons</taxon>
        <taxon>Gunneridae</taxon>
        <taxon>Pentapetalae</taxon>
        <taxon>rosids</taxon>
        <taxon>fabids</taxon>
        <taxon>Fagales</taxon>
        <taxon>Fagaceae</taxon>
        <taxon>Quercus</taxon>
    </lineage>
</organism>
<sequence>MFVMEKGRVTLDYEISNSSGDVCHGALSGDFVSVIRYDTVEKAQMSKSLLQRLSSDEFVNPLMVISNHNVWLVVQKIDSTLDQFKKKNTGIWSNYQLDDKYKPIIRGIIAGVTQLVNQGYMGELKIGDIAIINGRPKLMRISNELGVSKLRPQLQNLSENILGNDHNNKELNHFYSHMKRMPIDQKIDIKERVEKDPEYKKMFDYRSYSGSPSSQIYFSRNVTVHINDDRQCIVESKFLQDQFKYRSLAWIFKDDNVSKTSRNLEENSCTNSINFLMRVFKFVELLLRIYAHNPDGDVKGMVRTAYNRLLRDHPDLKTLKKHHLLRSVPSDKRIQVTAWKFQKHQRLWDKCSTIPYEFDRSLA</sequence>
<dbReference type="EMBL" id="LRBV02000011">
    <property type="status" value="NOT_ANNOTATED_CDS"/>
    <property type="molecule type" value="Genomic_DNA"/>
</dbReference>
<evidence type="ECO:0000259" key="1">
    <source>
        <dbReference type="Pfam" id="PF08718"/>
    </source>
</evidence>
<dbReference type="Gene3D" id="1.10.3520.10">
    <property type="entry name" value="Glycolipid transfer protein"/>
    <property type="match status" value="1"/>
</dbReference>
<dbReference type="InParanoid" id="A0A7N2MUZ7"/>
<name>A0A7N2MUZ7_QUELO</name>
<dbReference type="EnsemblPlants" id="QL11p017282:mrna">
    <property type="protein sequence ID" value="QL11p017282:mrna"/>
    <property type="gene ID" value="QL11p017282"/>
</dbReference>
<keyword evidence="3" id="KW-1185">Reference proteome</keyword>
<dbReference type="InterPro" id="IPR014830">
    <property type="entry name" value="Glycolipid_transfer_prot_dom"/>
</dbReference>
<reference evidence="2 3" key="1">
    <citation type="journal article" date="2016" name="G3 (Bethesda)">
        <title>First Draft Assembly and Annotation of the Genome of a California Endemic Oak Quercus lobata Nee (Fagaceae).</title>
        <authorList>
            <person name="Sork V.L."/>
            <person name="Fitz-Gibbon S.T."/>
            <person name="Puiu D."/>
            <person name="Crepeau M."/>
            <person name="Gugger P.F."/>
            <person name="Sherman R."/>
            <person name="Stevens K."/>
            <person name="Langley C.H."/>
            <person name="Pellegrini M."/>
            <person name="Salzberg S.L."/>
        </authorList>
    </citation>
    <scope>NUCLEOTIDE SEQUENCE [LARGE SCALE GENOMIC DNA]</scope>
    <source>
        <strain evidence="2 3">cv. SW786</strain>
    </source>
</reference>
<dbReference type="Pfam" id="PF08718">
    <property type="entry name" value="GLTP"/>
    <property type="match status" value="1"/>
</dbReference>
<dbReference type="AlphaFoldDB" id="A0A7N2MUZ7"/>
<proteinExistence type="predicted"/>
<evidence type="ECO:0000313" key="2">
    <source>
        <dbReference type="EnsemblPlants" id="QL11p017282:mrna"/>
    </source>
</evidence>
<dbReference type="GO" id="GO:0120013">
    <property type="term" value="F:lipid transfer activity"/>
    <property type="evidence" value="ECO:0007669"/>
    <property type="project" value="InterPro"/>
</dbReference>
<evidence type="ECO:0000313" key="3">
    <source>
        <dbReference type="Proteomes" id="UP000594261"/>
    </source>
</evidence>
<accession>A0A7N2MUZ7</accession>
<feature type="domain" description="Glycolipid transfer protein" evidence="1">
    <location>
        <begin position="233"/>
        <end position="313"/>
    </location>
</feature>